<sequence length="343" mass="39252">MPVVVPQSPPFINPAQRAKTGLPSRFQRTAGSFQDERASASPTPMTSSLKPHKADELEDGPLPSELIRKVLLHLPIKCHCILWACEDTSVASKMCLVNSIVHDWVLPVIYHSVQFQFSKDITNFVVKHDVPDPRIRSRFKLIRDLYVGRIPGQDGDLLYGSHQWPIPLLQRFIGLCTELRSLTVLYIDQRLWSRFEPLLPVHLEKITLGPMHGSLTPQNLARKPPIRYFTSAYTCLSDEEIEELFKYPTMTRVRKFCEANSMGPAWALNQASLVDKSKNLKEYEIVICGTPDRTEPICLFVEQCLKQTSVANRVLLRQALSGSWVNDVYDEFLHYRRHFIALQ</sequence>
<accession>A0AAD5VMA8</accession>
<dbReference type="AlphaFoldDB" id="A0AAD5VMA8"/>
<organism evidence="2 3">
    <name type="scientific">Leucocoprinus birnbaumii</name>
    <dbReference type="NCBI Taxonomy" id="56174"/>
    <lineage>
        <taxon>Eukaryota</taxon>
        <taxon>Fungi</taxon>
        <taxon>Dikarya</taxon>
        <taxon>Basidiomycota</taxon>
        <taxon>Agaricomycotina</taxon>
        <taxon>Agaricomycetes</taxon>
        <taxon>Agaricomycetidae</taxon>
        <taxon>Agaricales</taxon>
        <taxon>Agaricineae</taxon>
        <taxon>Agaricaceae</taxon>
        <taxon>Leucocoprinus</taxon>
    </lineage>
</organism>
<evidence type="ECO:0000256" key="1">
    <source>
        <dbReference type="SAM" id="MobiDB-lite"/>
    </source>
</evidence>
<dbReference type="EMBL" id="JANIEX010000829">
    <property type="protein sequence ID" value="KAJ3562803.1"/>
    <property type="molecule type" value="Genomic_DNA"/>
</dbReference>
<comment type="caution">
    <text evidence="2">The sequence shown here is derived from an EMBL/GenBank/DDBJ whole genome shotgun (WGS) entry which is preliminary data.</text>
</comment>
<feature type="region of interest" description="Disordered" evidence="1">
    <location>
        <begin position="1"/>
        <end position="57"/>
    </location>
</feature>
<protein>
    <submittedName>
        <fullName evidence="2">Uncharacterized protein</fullName>
    </submittedName>
</protein>
<evidence type="ECO:0000313" key="3">
    <source>
        <dbReference type="Proteomes" id="UP001213000"/>
    </source>
</evidence>
<name>A0AAD5VMA8_9AGAR</name>
<reference evidence="2" key="1">
    <citation type="submission" date="2022-07" db="EMBL/GenBank/DDBJ databases">
        <title>Genome Sequence of Leucocoprinus birnbaumii.</title>
        <authorList>
            <person name="Buettner E."/>
        </authorList>
    </citation>
    <scope>NUCLEOTIDE SEQUENCE</scope>
    <source>
        <strain evidence="2">VT141</strain>
    </source>
</reference>
<evidence type="ECO:0000313" key="2">
    <source>
        <dbReference type="EMBL" id="KAJ3562803.1"/>
    </source>
</evidence>
<dbReference type="Proteomes" id="UP001213000">
    <property type="component" value="Unassembled WGS sequence"/>
</dbReference>
<feature type="compositionally biased region" description="Polar residues" evidence="1">
    <location>
        <begin position="40"/>
        <end position="49"/>
    </location>
</feature>
<proteinExistence type="predicted"/>
<gene>
    <name evidence="2" type="ORF">NP233_g9348</name>
</gene>
<keyword evidence="3" id="KW-1185">Reference proteome</keyword>